<keyword evidence="3 6" id="KW-0378">Hydrolase</keyword>
<dbReference type="AlphaFoldDB" id="A0A9Q1BZH6"/>
<organism evidence="8 9">
    <name type="scientific">Holothuria leucospilota</name>
    <name type="common">Black long sea cucumber</name>
    <name type="synonym">Mertensiothuria leucospilota</name>
    <dbReference type="NCBI Taxonomy" id="206669"/>
    <lineage>
        <taxon>Eukaryota</taxon>
        <taxon>Metazoa</taxon>
        <taxon>Echinodermata</taxon>
        <taxon>Eleutherozoa</taxon>
        <taxon>Echinozoa</taxon>
        <taxon>Holothuroidea</taxon>
        <taxon>Aspidochirotacea</taxon>
        <taxon>Aspidochirotida</taxon>
        <taxon>Holothuriidae</taxon>
        <taxon>Holothuria</taxon>
    </lineage>
</organism>
<dbReference type="EC" id="3.1.1.-" evidence="6"/>
<evidence type="ECO:0000259" key="7">
    <source>
        <dbReference type="Pfam" id="PF00135"/>
    </source>
</evidence>
<dbReference type="EMBL" id="JAIZAY010000009">
    <property type="protein sequence ID" value="KAJ8036258.1"/>
    <property type="molecule type" value="Genomic_DNA"/>
</dbReference>
<proteinExistence type="inferred from homology"/>
<dbReference type="Proteomes" id="UP001152320">
    <property type="component" value="Chromosome 9"/>
</dbReference>
<gene>
    <name evidence="8" type="ORF">HOLleu_20179</name>
</gene>
<dbReference type="PROSITE" id="PS00941">
    <property type="entry name" value="CARBOXYLESTERASE_B_2"/>
    <property type="match status" value="1"/>
</dbReference>
<dbReference type="InterPro" id="IPR002018">
    <property type="entry name" value="CarbesteraseB"/>
</dbReference>
<feature type="chain" id="PRO_5040530044" description="Carboxylic ester hydrolase" evidence="6">
    <location>
        <begin position="23"/>
        <end position="603"/>
    </location>
</feature>
<keyword evidence="2" id="KW-0719">Serine esterase</keyword>
<evidence type="ECO:0000256" key="1">
    <source>
        <dbReference type="ARBA" id="ARBA00005964"/>
    </source>
</evidence>
<feature type="signal peptide" evidence="6">
    <location>
        <begin position="1"/>
        <end position="22"/>
    </location>
</feature>
<dbReference type="Pfam" id="PF00135">
    <property type="entry name" value="COesterase"/>
    <property type="match status" value="1"/>
</dbReference>
<dbReference type="GO" id="GO:0004104">
    <property type="term" value="F:cholinesterase activity"/>
    <property type="evidence" value="ECO:0007669"/>
    <property type="project" value="InterPro"/>
</dbReference>
<name>A0A9Q1BZH6_HOLLE</name>
<comment type="caution">
    <text evidence="8">The sequence shown here is derived from an EMBL/GenBank/DDBJ whole genome shotgun (WGS) entry which is preliminary data.</text>
</comment>
<reference evidence="8" key="1">
    <citation type="submission" date="2021-10" db="EMBL/GenBank/DDBJ databases">
        <title>Tropical sea cucumber genome reveals ecological adaptation and Cuvierian tubules defense mechanism.</title>
        <authorList>
            <person name="Chen T."/>
        </authorList>
    </citation>
    <scope>NUCLEOTIDE SEQUENCE</scope>
    <source>
        <strain evidence="8">Nanhai2018</strain>
        <tissue evidence="8">Muscle</tissue>
    </source>
</reference>
<evidence type="ECO:0000256" key="3">
    <source>
        <dbReference type="ARBA" id="ARBA00022801"/>
    </source>
</evidence>
<dbReference type="PROSITE" id="PS00122">
    <property type="entry name" value="CARBOXYLESTERASE_B_1"/>
    <property type="match status" value="1"/>
</dbReference>
<comment type="similarity">
    <text evidence="1 6">Belongs to the type-B carboxylesterase/lipase family.</text>
</comment>
<keyword evidence="4" id="KW-1015">Disulfide bond</keyword>
<feature type="domain" description="Carboxylesterase type B" evidence="7">
    <location>
        <begin position="23"/>
        <end position="553"/>
    </location>
</feature>
<dbReference type="OrthoDB" id="19653at2759"/>
<dbReference type="Gene3D" id="3.40.50.1820">
    <property type="entry name" value="alpha/beta hydrolase"/>
    <property type="match status" value="1"/>
</dbReference>
<dbReference type="PRINTS" id="PR00878">
    <property type="entry name" value="CHOLNESTRASE"/>
</dbReference>
<accession>A0A9Q1BZH6</accession>
<keyword evidence="9" id="KW-1185">Reference proteome</keyword>
<feature type="active site" description="Charge relay system" evidence="5">
    <location>
        <position position="335"/>
    </location>
</feature>
<dbReference type="InterPro" id="IPR029058">
    <property type="entry name" value="AB_hydrolase_fold"/>
</dbReference>
<dbReference type="SUPFAM" id="SSF53474">
    <property type="entry name" value="alpha/beta-Hydrolases"/>
    <property type="match status" value="1"/>
</dbReference>
<evidence type="ECO:0000313" key="8">
    <source>
        <dbReference type="EMBL" id="KAJ8036258.1"/>
    </source>
</evidence>
<dbReference type="InterPro" id="IPR000997">
    <property type="entry name" value="Cholinesterase"/>
</dbReference>
<dbReference type="PANTHER" id="PTHR43918">
    <property type="entry name" value="ACETYLCHOLINESTERASE"/>
    <property type="match status" value="1"/>
</dbReference>
<evidence type="ECO:0000313" key="9">
    <source>
        <dbReference type="Proteomes" id="UP001152320"/>
    </source>
</evidence>
<feature type="active site" description="Charge relay system" evidence="5">
    <location>
        <position position="460"/>
    </location>
</feature>
<dbReference type="PANTHER" id="PTHR43918:SF4">
    <property type="entry name" value="CARBOXYLIC ESTER HYDROLASE"/>
    <property type="match status" value="1"/>
</dbReference>
<evidence type="ECO:0000256" key="6">
    <source>
        <dbReference type="RuleBase" id="RU361235"/>
    </source>
</evidence>
<evidence type="ECO:0000256" key="5">
    <source>
        <dbReference type="PIRSR" id="PIRSR600997-1"/>
    </source>
</evidence>
<evidence type="ECO:0000256" key="4">
    <source>
        <dbReference type="ARBA" id="ARBA00023157"/>
    </source>
</evidence>
<keyword evidence="6" id="KW-0732">Signal</keyword>
<feature type="active site" description="Acyl-ester intermediate" evidence="5">
    <location>
        <position position="213"/>
    </location>
</feature>
<dbReference type="InterPro" id="IPR019819">
    <property type="entry name" value="Carboxylesterase_B_CS"/>
</dbReference>
<evidence type="ECO:0000256" key="2">
    <source>
        <dbReference type="ARBA" id="ARBA00022487"/>
    </source>
</evidence>
<protein>
    <recommendedName>
        <fullName evidence="6">Carboxylic ester hydrolase</fullName>
        <ecNumber evidence="6">3.1.1.-</ecNumber>
    </recommendedName>
</protein>
<dbReference type="InterPro" id="IPR050654">
    <property type="entry name" value="AChE-related_enzymes"/>
</dbReference>
<dbReference type="InterPro" id="IPR019826">
    <property type="entry name" value="Carboxylesterase_B_AS"/>
</dbReference>
<sequence length="603" mass="68256">MMPKRVSQCLICLVSCILVVYSQPSVTVKQGALFGETVDFVDNEVTKIQTQVDVFKGIPFAEPPIRFTPPVTKQSWEGEWNATFFRPACVQPGDFYKFWFKPEMSEDCLYLNVYAPHPKPTKAPVMVLLHGGGYVLGSAIEDGYSGVPLAAIGDVIIVTTNYRLGVFGFLSTGDSASPGNYGLLDQTEALRWVQENIEAFGGDKDRVTIFGESAGARAAHIHLFSKLSAPYFHQAIMQVITESGTARVRSDPEGERNDALYLGSQFNCDTTNTQALVECLRAVDAMELMSRVRNYLRGFIQMLVDGHFLQDTPESFLLRGDFKQCPIIIGFNHDEGTLNTAGYFEGSNVAKDPPYANKDKFDEMVSGTVQWSGEFFNELMENAIKQEYVDWSQAENVSADYLDTFVELRTDQTYSCDAIETAKKHAMMELPVYVYFLTQIPFNSVFEYYGRGPGWFKAGHVEDIQYVFGTGFITELLEAQPASLEDKELSVDVITFWTNFASSGDPSRRNTSDPLGNGKWAWPKFEMSGQEYKEIATGLPLGRTLRADECNLWSNLLEELRIYMVSMDDAEREWREHFEYWQQDLEEWRLVFQTYKDDDTCQT</sequence>